<dbReference type="AlphaFoldDB" id="A0A1H9RVD4"/>
<dbReference type="PANTHER" id="PTHR37291:SF1">
    <property type="entry name" value="TYPE IV METHYL-DIRECTED RESTRICTION ENZYME ECOKMCRB SUBUNIT"/>
    <property type="match status" value="1"/>
</dbReference>
<dbReference type="EMBL" id="FOFZ01000025">
    <property type="protein sequence ID" value="SER76686.1"/>
    <property type="molecule type" value="Genomic_DNA"/>
</dbReference>
<dbReference type="InterPro" id="IPR011704">
    <property type="entry name" value="ATPase_dyneun-rel_AAA"/>
</dbReference>
<dbReference type="PANTHER" id="PTHR37291">
    <property type="entry name" value="5-METHYLCYTOSINE-SPECIFIC RESTRICTION ENZYME B"/>
    <property type="match status" value="1"/>
</dbReference>
<accession>A0A1H9RVD4</accession>
<evidence type="ECO:0000259" key="1">
    <source>
        <dbReference type="Pfam" id="PF07728"/>
    </source>
</evidence>
<dbReference type="OrthoDB" id="9781481at2"/>
<name>A0A1H9RVD4_FLAFI</name>
<dbReference type="InterPro" id="IPR027417">
    <property type="entry name" value="P-loop_NTPase"/>
</dbReference>
<evidence type="ECO:0000313" key="2">
    <source>
        <dbReference type="EMBL" id="SER76686.1"/>
    </source>
</evidence>
<dbReference type="SUPFAM" id="SSF52540">
    <property type="entry name" value="P-loop containing nucleoside triphosphate hydrolases"/>
    <property type="match status" value="1"/>
</dbReference>
<reference evidence="3" key="1">
    <citation type="submission" date="2016-10" db="EMBL/GenBank/DDBJ databases">
        <authorList>
            <person name="Varghese N."/>
            <person name="Submissions S."/>
        </authorList>
    </citation>
    <scope>NUCLEOTIDE SEQUENCE [LARGE SCALE GENOMIC DNA]</scope>
    <source>
        <strain evidence="3">DSM 15719</strain>
    </source>
</reference>
<dbReference type="Pfam" id="PF07728">
    <property type="entry name" value="AAA_5"/>
    <property type="match status" value="1"/>
</dbReference>
<evidence type="ECO:0000313" key="3">
    <source>
        <dbReference type="Proteomes" id="UP000183658"/>
    </source>
</evidence>
<sequence>MTFKDFDELINLINNSLGSFCNTFIYKRKELSKKERSAKRGFLFIYDSNSTRNWAINEGGGTEIQYHIACNLENLVLYYGLGFNTQYVPHANEFSSIDYMRPFMNAFLNNETKIQSILPNYSFVYGDRKMLQQPVDNEYVLFGRNRKIEKRGDLIFIEDQMYDEILNDLKKQFEAYIIIFEEKNKLKSMLSKIKNNKVLLEYKKQIILQGPPGTGKTKGAKDIAAEMLGLSDVKDLNNNEQFKLIQFHPSYTYEDFVRGIVSVPNEDGEGVLFKTENKILAEFAAKALKNKFDSQKGATELSKEKWINEQFERFIDFISDQIAEKGKIELTESVFIIGLDNDAFRYKGIEGWTDKGTRMLFDDIMQAYSDNNITRQELKQNQNVSRSAYWDATYFIKTVDLFRKFLDDKKITFTVDSTENEPLKNYVLIIDEINRANLPSVLGELIYALEYRDEPVESMYEYEEKREIILPSNLYIIGTMNTADRSVGHIDYAIKRRFAFVDVLPTDQAIDDVVTDPALNAKAKVLYHKVAELFNEDKTKNVYLQSDFKAKDVQLGHSYFLVENEKQLQLKLEFEIKPLLNEYVKDGILGESALAEIDAL</sequence>
<dbReference type="RefSeq" id="WP_083380552.1">
    <property type="nucleotide sequence ID" value="NZ_CBCRVS010000031.1"/>
</dbReference>
<proteinExistence type="predicted"/>
<dbReference type="GO" id="GO:0005524">
    <property type="term" value="F:ATP binding"/>
    <property type="evidence" value="ECO:0007669"/>
    <property type="project" value="InterPro"/>
</dbReference>
<dbReference type="GO" id="GO:0016887">
    <property type="term" value="F:ATP hydrolysis activity"/>
    <property type="evidence" value="ECO:0007669"/>
    <property type="project" value="InterPro"/>
</dbReference>
<dbReference type="InterPro" id="IPR052934">
    <property type="entry name" value="Methyl-DNA_Rec/Restrict_Enz"/>
</dbReference>
<dbReference type="Proteomes" id="UP000183658">
    <property type="component" value="Unassembled WGS sequence"/>
</dbReference>
<dbReference type="Gene3D" id="3.40.50.300">
    <property type="entry name" value="P-loop containing nucleotide triphosphate hydrolases"/>
    <property type="match status" value="2"/>
</dbReference>
<feature type="domain" description="ATPase dynein-related AAA" evidence="1">
    <location>
        <begin position="372"/>
        <end position="498"/>
    </location>
</feature>
<protein>
    <submittedName>
        <fullName evidence="2">MoxR-like ATPase</fullName>
    </submittedName>
</protein>
<keyword evidence="3" id="KW-1185">Reference proteome</keyword>
<gene>
    <name evidence="2" type="ORF">SAMN05444355_12516</name>
</gene>
<organism evidence="2 3">
    <name type="scientific">Flavobacterium frigoris</name>
    <dbReference type="NCBI Taxonomy" id="229204"/>
    <lineage>
        <taxon>Bacteria</taxon>
        <taxon>Pseudomonadati</taxon>
        <taxon>Bacteroidota</taxon>
        <taxon>Flavobacteriia</taxon>
        <taxon>Flavobacteriales</taxon>
        <taxon>Flavobacteriaceae</taxon>
        <taxon>Flavobacterium</taxon>
    </lineage>
</organism>